<dbReference type="PROSITE" id="PS50006">
    <property type="entry name" value="FHA_DOMAIN"/>
    <property type="match status" value="1"/>
</dbReference>
<dbReference type="Gene3D" id="3.40.50.300">
    <property type="entry name" value="P-loop containing nucleotide triphosphate hydrolases"/>
    <property type="match status" value="1"/>
</dbReference>
<dbReference type="SUPFAM" id="SSF49879">
    <property type="entry name" value="SMAD/FHA domain"/>
    <property type="match status" value="1"/>
</dbReference>
<dbReference type="Proteomes" id="UP000319576">
    <property type="component" value="Chromosome"/>
</dbReference>
<evidence type="ECO:0000256" key="4">
    <source>
        <dbReference type="ARBA" id="ARBA00023125"/>
    </source>
</evidence>
<dbReference type="InterPro" id="IPR027417">
    <property type="entry name" value="P-loop_NTPase"/>
</dbReference>
<keyword evidence="5" id="KW-0010">Activator</keyword>
<dbReference type="CDD" id="cd00060">
    <property type="entry name" value="FHA"/>
    <property type="match status" value="1"/>
</dbReference>
<evidence type="ECO:0000256" key="7">
    <source>
        <dbReference type="SAM" id="MobiDB-lite"/>
    </source>
</evidence>
<keyword evidence="1" id="KW-0547">Nucleotide-binding</keyword>
<dbReference type="FunFam" id="3.40.50.300:FF:000006">
    <property type="entry name" value="DNA-binding transcriptional regulator NtrC"/>
    <property type="match status" value="1"/>
</dbReference>
<dbReference type="InterPro" id="IPR009057">
    <property type="entry name" value="Homeodomain-like_sf"/>
</dbReference>
<dbReference type="Gene3D" id="1.10.8.60">
    <property type="match status" value="1"/>
</dbReference>
<dbReference type="KEGG" id="uli:ETAA1_23960"/>
<proteinExistence type="predicted"/>
<feature type="region of interest" description="Disordered" evidence="7">
    <location>
        <begin position="132"/>
        <end position="158"/>
    </location>
</feature>
<evidence type="ECO:0000256" key="2">
    <source>
        <dbReference type="ARBA" id="ARBA00022840"/>
    </source>
</evidence>
<dbReference type="GO" id="GO:0043565">
    <property type="term" value="F:sequence-specific DNA binding"/>
    <property type="evidence" value="ECO:0007669"/>
    <property type="project" value="InterPro"/>
</dbReference>
<feature type="domain" description="FHA" evidence="8">
    <location>
        <begin position="30"/>
        <end position="79"/>
    </location>
</feature>
<dbReference type="Gene3D" id="3.30.450.40">
    <property type="match status" value="1"/>
</dbReference>
<dbReference type="Pfam" id="PF00498">
    <property type="entry name" value="FHA"/>
    <property type="match status" value="1"/>
</dbReference>
<dbReference type="Pfam" id="PF01590">
    <property type="entry name" value="GAF"/>
    <property type="match status" value="1"/>
</dbReference>
<keyword evidence="3" id="KW-0805">Transcription regulation</keyword>
<dbReference type="SMART" id="SM00240">
    <property type="entry name" value="FHA"/>
    <property type="match status" value="1"/>
</dbReference>
<dbReference type="InterPro" id="IPR002197">
    <property type="entry name" value="HTH_Fis"/>
</dbReference>
<evidence type="ECO:0000256" key="3">
    <source>
        <dbReference type="ARBA" id="ARBA00023015"/>
    </source>
</evidence>
<dbReference type="InterPro" id="IPR000253">
    <property type="entry name" value="FHA_dom"/>
</dbReference>
<dbReference type="PROSITE" id="PS00676">
    <property type="entry name" value="SIGMA54_INTERACT_2"/>
    <property type="match status" value="1"/>
</dbReference>
<keyword evidence="4" id="KW-0238">DNA-binding</keyword>
<dbReference type="Pfam" id="PF25601">
    <property type="entry name" value="AAA_lid_14"/>
    <property type="match status" value="1"/>
</dbReference>
<dbReference type="PROSITE" id="PS00688">
    <property type="entry name" value="SIGMA54_INTERACT_3"/>
    <property type="match status" value="1"/>
</dbReference>
<organism evidence="10 11">
    <name type="scientific">Urbifossiella limnaea</name>
    <dbReference type="NCBI Taxonomy" id="2528023"/>
    <lineage>
        <taxon>Bacteria</taxon>
        <taxon>Pseudomonadati</taxon>
        <taxon>Planctomycetota</taxon>
        <taxon>Planctomycetia</taxon>
        <taxon>Gemmatales</taxon>
        <taxon>Gemmataceae</taxon>
        <taxon>Urbifossiella</taxon>
    </lineage>
</organism>
<reference evidence="10 11" key="1">
    <citation type="submission" date="2019-02" db="EMBL/GenBank/DDBJ databases">
        <title>Deep-cultivation of Planctomycetes and their phenomic and genomic characterization uncovers novel biology.</title>
        <authorList>
            <person name="Wiegand S."/>
            <person name="Jogler M."/>
            <person name="Boedeker C."/>
            <person name="Pinto D."/>
            <person name="Vollmers J."/>
            <person name="Rivas-Marin E."/>
            <person name="Kohn T."/>
            <person name="Peeters S.H."/>
            <person name="Heuer A."/>
            <person name="Rast P."/>
            <person name="Oberbeckmann S."/>
            <person name="Bunk B."/>
            <person name="Jeske O."/>
            <person name="Meyerdierks A."/>
            <person name="Storesund J.E."/>
            <person name="Kallscheuer N."/>
            <person name="Luecker S."/>
            <person name="Lage O.M."/>
            <person name="Pohl T."/>
            <person name="Merkel B.J."/>
            <person name="Hornburger P."/>
            <person name="Mueller R.-W."/>
            <person name="Bruemmer F."/>
            <person name="Labrenz M."/>
            <person name="Spormann A.M."/>
            <person name="Op den Camp H."/>
            <person name="Overmann J."/>
            <person name="Amann R."/>
            <person name="Jetten M.S.M."/>
            <person name="Mascher T."/>
            <person name="Medema M.H."/>
            <person name="Devos D.P."/>
            <person name="Kaster A.-K."/>
            <person name="Ovreas L."/>
            <person name="Rohde M."/>
            <person name="Galperin M.Y."/>
            <person name="Jogler C."/>
        </authorList>
    </citation>
    <scope>NUCLEOTIDE SEQUENCE [LARGE SCALE GENOMIC DNA]</scope>
    <source>
        <strain evidence="10 11">ETA_A1</strain>
    </source>
</reference>
<protein>
    <submittedName>
        <fullName evidence="10">Transcriptional regulatory protein ZraR</fullName>
    </submittedName>
</protein>
<evidence type="ECO:0000259" key="8">
    <source>
        <dbReference type="PROSITE" id="PS50006"/>
    </source>
</evidence>
<dbReference type="GO" id="GO:0006355">
    <property type="term" value="P:regulation of DNA-templated transcription"/>
    <property type="evidence" value="ECO:0007669"/>
    <property type="project" value="InterPro"/>
</dbReference>
<keyword evidence="6" id="KW-0804">Transcription</keyword>
<dbReference type="Gene3D" id="2.60.200.20">
    <property type="match status" value="1"/>
</dbReference>
<dbReference type="GO" id="GO:0005524">
    <property type="term" value="F:ATP binding"/>
    <property type="evidence" value="ECO:0007669"/>
    <property type="project" value="UniProtKB-KW"/>
</dbReference>
<dbReference type="InterPro" id="IPR025944">
    <property type="entry name" value="Sigma_54_int_dom_CS"/>
</dbReference>
<dbReference type="RefSeq" id="WP_145237992.1">
    <property type="nucleotide sequence ID" value="NZ_CP036273.1"/>
</dbReference>
<dbReference type="InterPro" id="IPR002078">
    <property type="entry name" value="Sigma_54_int"/>
</dbReference>
<dbReference type="Pfam" id="PF00158">
    <property type="entry name" value="Sigma54_activat"/>
    <property type="match status" value="1"/>
</dbReference>
<dbReference type="OrthoDB" id="9761019at2"/>
<dbReference type="PANTHER" id="PTHR32071">
    <property type="entry name" value="TRANSCRIPTIONAL REGULATORY PROTEIN"/>
    <property type="match status" value="1"/>
</dbReference>
<dbReference type="InterPro" id="IPR003018">
    <property type="entry name" value="GAF"/>
</dbReference>
<dbReference type="SUPFAM" id="SSF55781">
    <property type="entry name" value="GAF domain-like"/>
    <property type="match status" value="1"/>
</dbReference>
<dbReference type="InterPro" id="IPR058031">
    <property type="entry name" value="AAA_lid_NorR"/>
</dbReference>
<dbReference type="SUPFAM" id="SSF46689">
    <property type="entry name" value="Homeodomain-like"/>
    <property type="match status" value="1"/>
</dbReference>
<dbReference type="FunFam" id="1.10.8.60:FF:000014">
    <property type="entry name" value="DNA-binding transcriptional regulator NtrC"/>
    <property type="match status" value="1"/>
</dbReference>
<keyword evidence="11" id="KW-1185">Reference proteome</keyword>
<feature type="domain" description="Sigma-54 factor interaction" evidence="9">
    <location>
        <begin position="340"/>
        <end position="569"/>
    </location>
</feature>
<evidence type="ECO:0000256" key="5">
    <source>
        <dbReference type="ARBA" id="ARBA00023159"/>
    </source>
</evidence>
<dbReference type="InterPro" id="IPR029016">
    <property type="entry name" value="GAF-like_dom_sf"/>
</dbReference>
<dbReference type="InterPro" id="IPR025662">
    <property type="entry name" value="Sigma_54_int_dom_ATP-bd_1"/>
</dbReference>
<dbReference type="CDD" id="cd00009">
    <property type="entry name" value="AAA"/>
    <property type="match status" value="1"/>
</dbReference>
<name>A0A517XSF6_9BACT</name>
<dbReference type="SMART" id="SM00382">
    <property type="entry name" value="AAA"/>
    <property type="match status" value="1"/>
</dbReference>
<dbReference type="AlphaFoldDB" id="A0A517XSF6"/>
<dbReference type="Gene3D" id="1.10.10.60">
    <property type="entry name" value="Homeodomain-like"/>
    <property type="match status" value="1"/>
</dbReference>
<evidence type="ECO:0000256" key="1">
    <source>
        <dbReference type="ARBA" id="ARBA00022741"/>
    </source>
</evidence>
<dbReference type="PROSITE" id="PS50045">
    <property type="entry name" value="SIGMA54_INTERACT_4"/>
    <property type="match status" value="1"/>
</dbReference>
<dbReference type="SUPFAM" id="SSF52540">
    <property type="entry name" value="P-loop containing nucleoside triphosphate hydrolases"/>
    <property type="match status" value="1"/>
</dbReference>
<dbReference type="Pfam" id="PF02954">
    <property type="entry name" value="HTH_8"/>
    <property type="match status" value="1"/>
</dbReference>
<feature type="compositionally biased region" description="Pro residues" evidence="7">
    <location>
        <begin position="138"/>
        <end position="150"/>
    </location>
</feature>
<dbReference type="InterPro" id="IPR025943">
    <property type="entry name" value="Sigma_54_int_dom_ATP-bd_2"/>
</dbReference>
<dbReference type="InterPro" id="IPR008984">
    <property type="entry name" value="SMAD_FHA_dom_sf"/>
</dbReference>
<evidence type="ECO:0000259" key="9">
    <source>
        <dbReference type="PROSITE" id="PS50045"/>
    </source>
</evidence>
<sequence length="649" mass="71275">MAAAPPSAFLVARRDDGFGDVYPLQDGTRYTLGRAPTNRVVLRDDLCSREHAEVFPAEGGWFVRDLGSLNGTHLNGEQLRREQRLTARDDLRVGRVEFVFIEDLTQIPDVPQPAASRSSDKSDGMAIKKRLGQTKYHPPIPAPSAAPPTEPARTDSRVSPSQALAILYRLALDMADAATPAELGELVVDAAFRATPAEVGAVLALKEGREFEPVVYRHRGAGHPTYHKVSNFVSHEVLGTKQAILAENVALERALKDRDSIADLKVASLICAPVIVEDQLIGLFHLYRAHITHPLNADDLEFTLAVARQLGTAWHRLRKQATLSVEVRNLKDQLRIESEMVGDSAGLATIESQASRVAATKATVLIRGESGVGKELVARAIHSRSPRKDAPFVTLNCAALTETLLESELFGHEKGAFTGATERMIGKFEAADTGTIFLDEIGEMAQTTQAKFLRVLEGQAFERVGGNTPIRVDVRVVAATNRPLEEAVRAGTFRRDLFFRLQVVQLDVPPLRDRPEDVPPIADHFLKRFARETGRKMRGFTPAAVDKLKGYRWPGNVRELRNVVERAVALGTGPVVDAVDIWLSELDVGGPVIGSAPGVYRPETIDDVEKRHIEATLKYTDWNKSQAAAILGIERSTLDRKIKGYNLAR</sequence>
<dbReference type="SMART" id="SM00065">
    <property type="entry name" value="GAF"/>
    <property type="match status" value="1"/>
</dbReference>
<dbReference type="EMBL" id="CP036273">
    <property type="protein sequence ID" value="QDU20444.1"/>
    <property type="molecule type" value="Genomic_DNA"/>
</dbReference>
<dbReference type="PROSITE" id="PS00675">
    <property type="entry name" value="SIGMA54_INTERACT_1"/>
    <property type="match status" value="1"/>
</dbReference>
<dbReference type="PANTHER" id="PTHR32071:SF57">
    <property type="entry name" value="C4-DICARBOXYLATE TRANSPORT TRANSCRIPTIONAL REGULATORY PROTEIN DCTD"/>
    <property type="match status" value="1"/>
</dbReference>
<keyword evidence="2" id="KW-0067">ATP-binding</keyword>
<dbReference type="InterPro" id="IPR003593">
    <property type="entry name" value="AAA+_ATPase"/>
</dbReference>
<accession>A0A517XSF6</accession>
<dbReference type="PRINTS" id="PR01590">
    <property type="entry name" value="HTHFIS"/>
</dbReference>
<evidence type="ECO:0000256" key="6">
    <source>
        <dbReference type="ARBA" id="ARBA00023163"/>
    </source>
</evidence>
<evidence type="ECO:0000313" key="11">
    <source>
        <dbReference type="Proteomes" id="UP000319576"/>
    </source>
</evidence>
<evidence type="ECO:0000313" key="10">
    <source>
        <dbReference type="EMBL" id="QDU20444.1"/>
    </source>
</evidence>
<gene>
    <name evidence="10" type="primary">zraR_3</name>
    <name evidence="10" type="ORF">ETAA1_23960</name>
</gene>